<evidence type="ECO:0000256" key="2">
    <source>
        <dbReference type="ARBA" id="ARBA00022980"/>
    </source>
</evidence>
<evidence type="ECO:0000256" key="4">
    <source>
        <dbReference type="RuleBase" id="RU003830"/>
    </source>
</evidence>
<keyword evidence="2 4" id="KW-0689">Ribosomal protein</keyword>
<organism evidence="5">
    <name type="scientific">Chroomonas placoidea</name>
    <dbReference type="NCBI Taxonomy" id="173977"/>
    <lineage>
        <taxon>Eukaryota</taxon>
        <taxon>Cryptophyceae</taxon>
        <taxon>Pyrenomonadales</taxon>
        <taxon>Chroomonadaceae</taxon>
        <taxon>Chroomonas</taxon>
    </lineage>
</organism>
<dbReference type="EMBL" id="MG680941">
    <property type="protein sequence ID" value="AVM81110.1"/>
    <property type="molecule type" value="Genomic_DNA"/>
</dbReference>
<dbReference type="InterPro" id="IPR010979">
    <property type="entry name" value="Ribosomal_uS13-like_H2TH"/>
</dbReference>
<dbReference type="GO" id="GO:0015935">
    <property type="term" value="C:small ribosomal subunit"/>
    <property type="evidence" value="ECO:0007669"/>
    <property type="project" value="TreeGrafter"/>
</dbReference>
<evidence type="ECO:0000256" key="1">
    <source>
        <dbReference type="ARBA" id="ARBA00008080"/>
    </source>
</evidence>
<dbReference type="GeneID" id="36496229"/>
<evidence type="ECO:0000256" key="3">
    <source>
        <dbReference type="ARBA" id="ARBA00023274"/>
    </source>
</evidence>
<dbReference type="Gene3D" id="4.10.910.10">
    <property type="entry name" value="30s ribosomal protein s13, domain 2"/>
    <property type="match status" value="1"/>
</dbReference>
<dbReference type="Gene3D" id="1.10.8.50">
    <property type="match status" value="1"/>
</dbReference>
<proteinExistence type="inferred from homology"/>
<dbReference type="GO" id="GO:0003735">
    <property type="term" value="F:structural constituent of ribosome"/>
    <property type="evidence" value="ECO:0007669"/>
    <property type="project" value="InterPro"/>
</dbReference>
<dbReference type="PIRSF" id="PIRSF002134">
    <property type="entry name" value="Ribosomal_S13"/>
    <property type="match status" value="1"/>
</dbReference>
<keyword evidence="5" id="KW-0496">Mitochondrion</keyword>
<dbReference type="PANTHER" id="PTHR10871">
    <property type="entry name" value="30S RIBOSOMAL PROTEIN S13/40S RIBOSOMAL PROTEIN S18"/>
    <property type="match status" value="1"/>
</dbReference>
<dbReference type="RefSeq" id="YP_009476617.1">
    <property type="nucleotide sequence ID" value="NC_037451.1"/>
</dbReference>
<dbReference type="InterPro" id="IPR001892">
    <property type="entry name" value="Ribosomal_uS13"/>
</dbReference>
<gene>
    <name evidence="5" type="primary">rps13</name>
    <name evidence="5" type="ORF">CplaMt_p031</name>
</gene>
<protein>
    <submittedName>
        <fullName evidence="5">Ribosomal protein S13</fullName>
    </submittedName>
</protein>
<dbReference type="GO" id="GO:0003723">
    <property type="term" value="F:RNA binding"/>
    <property type="evidence" value="ECO:0007669"/>
    <property type="project" value="InterPro"/>
</dbReference>
<dbReference type="GO" id="GO:0005739">
    <property type="term" value="C:mitochondrion"/>
    <property type="evidence" value="ECO:0007669"/>
    <property type="project" value="TreeGrafter"/>
</dbReference>
<dbReference type="InterPro" id="IPR027437">
    <property type="entry name" value="Rbsml_uS13_C"/>
</dbReference>
<sequence length="118" mass="14027">MIYILTTVLNNHKKTLFELRSLYGVGKFQAYILCNLLNFGTNCKINDLTQTQIYKLLKQIEENDLIIENELQKQKQSFISELIELKCYRGIRHVFHLPARGQRTRTNSRTKKRLKINR</sequence>
<evidence type="ECO:0000313" key="5">
    <source>
        <dbReference type="EMBL" id="AVM81110.1"/>
    </source>
</evidence>
<dbReference type="Pfam" id="PF00416">
    <property type="entry name" value="Ribosomal_S13"/>
    <property type="match status" value="1"/>
</dbReference>
<comment type="similarity">
    <text evidence="1 4">Belongs to the universal ribosomal protein uS13 family.</text>
</comment>
<dbReference type="AlphaFoldDB" id="A0A2P1G838"/>
<dbReference type="GO" id="GO:0006412">
    <property type="term" value="P:translation"/>
    <property type="evidence" value="ECO:0007669"/>
    <property type="project" value="InterPro"/>
</dbReference>
<keyword evidence="3 4" id="KW-0687">Ribonucleoprotein</keyword>
<dbReference type="PANTHER" id="PTHR10871:SF1">
    <property type="entry name" value="SMALL RIBOSOMAL SUBUNIT PROTEIN US13M"/>
    <property type="match status" value="1"/>
</dbReference>
<name>A0A2P1G838_9CRYP</name>
<accession>A0A2P1G838</accession>
<dbReference type="PROSITE" id="PS50159">
    <property type="entry name" value="RIBOSOMAL_S13_2"/>
    <property type="match status" value="1"/>
</dbReference>
<dbReference type="SUPFAM" id="SSF46946">
    <property type="entry name" value="S13-like H2TH domain"/>
    <property type="match status" value="1"/>
</dbReference>
<geneLocation type="mitochondrion" evidence="5"/>
<reference evidence="5" key="1">
    <citation type="journal article" date="2018" name="BMC Genomics">
        <title>Comparative mitochondrial genomics of cryptophyte algae: gene shuffling and dynamic mobile genetic elements.</title>
        <authorList>
            <person name="Kim J.I."/>
            <person name="Yoon H.S."/>
            <person name="Yi G."/>
            <person name="Shin W."/>
            <person name="Archibald J.M."/>
        </authorList>
    </citation>
    <scope>NUCLEOTIDE SEQUENCE</scope>
    <source>
        <strain evidence="5">CCAP978/8</strain>
    </source>
</reference>